<evidence type="ECO:0000256" key="1">
    <source>
        <dbReference type="ARBA" id="ARBA00023015"/>
    </source>
</evidence>
<dbReference type="GO" id="GO:0003677">
    <property type="term" value="F:DNA binding"/>
    <property type="evidence" value="ECO:0007669"/>
    <property type="project" value="UniProtKB-KW"/>
</dbReference>
<dbReference type="InterPro" id="IPR000792">
    <property type="entry name" value="Tscrpt_reg_LuxR_C"/>
</dbReference>
<dbReference type="PROSITE" id="PS50043">
    <property type="entry name" value="HTH_LUXR_2"/>
    <property type="match status" value="1"/>
</dbReference>
<dbReference type="NCBIfam" id="NF010444">
    <property type="entry name" value="PRK13870.1"/>
    <property type="match status" value="1"/>
</dbReference>
<dbReference type="GO" id="GO:0006355">
    <property type="term" value="P:regulation of DNA-templated transcription"/>
    <property type="evidence" value="ECO:0007669"/>
    <property type="project" value="InterPro"/>
</dbReference>
<dbReference type="Pfam" id="PF03472">
    <property type="entry name" value="Autoind_bind"/>
    <property type="match status" value="1"/>
</dbReference>
<sequence length="234" mass="26103">MQHWLDKLTDLTAIEGDQSNLKDALAGLAEQIGFAGYAYLNIQPGHMLVISNYHAKWQSVYFERNYSALDPVVGRAKSMKRTFTWSGEQERPRLSKAERSFYAHAADFGIRSGITIPVKTANGSMSMFTLASEKLAIQLDREIDAVAAATAVAQLHARIAFLQATPSVEEAAYLDPKEATYLRWIAVGKTMEEVADLEGVKYNSVRVKLAETKKRFNVHTTTHLAALTIRRKLI</sequence>
<dbReference type="OrthoDB" id="9803630at2"/>
<comment type="caution">
    <text evidence="5">The sequence shown here is derived from an EMBL/GenBank/DDBJ whole genome shotgun (WGS) entry which is preliminary data.</text>
</comment>
<reference evidence="5 6" key="1">
    <citation type="journal article" date="2015" name="Stand. Genomic Sci.">
        <title>Genomic Encyclopedia of Bacterial and Archaeal Type Strains, Phase III: the genomes of soil and plant-associated and newly described type strains.</title>
        <authorList>
            <person name="Whitman W.B."/>
            <person name="Woyke T."/>
            <person name="Klenk H.P."/>
            <person name="Zhou Y."/>
            <person name="Lilburn T.G."/>
            <person name="Beck B.J."/>
            <person name="De Vos P."/>
            <person name="Vandamme P."/>
            <person name="Eisen J.A."/>
            <person name="Garrity G."/>
            <person name="Hugenholtz P."/>
            <person name="Kyrpides N.C."/>
        </authorList>
    </citation>
    <scope>NUCLEOTIDE SEQUENCE [LARGE SCALE GENOMIC DNA]</scope>
    <source>
        <strain evidence="5 6">CGMCC 1.2546</strain>
    </source>
</reference>
<dbReference type="InterPro" id="IPR005143">
    <property type="entry name" value="TF_LuxR_autoind-bd_dom"/>
</dbReference>
<accession>A0A562NBZ0</accession>
<dbReference type="Gene3D" id="1.10.10.10">
    <property type="entry name" value="Winged helix-like DNA-binding domain superfamily/Winged helix DNA-binding domain"/>
    <property type="match status" value="1"/>
</dbReference>
<feature type="domain" description="HTH luxR-type" evidence="4">
    <location>
        <begin position="167"/>
        <end position="232"/>
    </location>
</feature>
<dbReference type="InterPro" id="IPR016032">
    <property type="entry name" value="Sig_transdc_resp-reg_C-effctor"/>
</dbReference>
<dbReference type="RefSeq" id="WP_145720965.1">
    <property type="nucleotide sequence ID" value="NZ_BSPF01000010.1"/>
</dbReference>
<evidence type="ECO:0000313" key="5">
    <source>
        <dbReference type="EMBL" id="TWI29588.1"/>
    </source>
</evidence>
<evidence type="ECO:0000256" key="2">
    <source>
        <dbReference type="ARBA" id="ARBA00023125"/>
    </source>
</evidence>
<keyword evidence="3" id="KW-0804">Transcription</keyword>
<dbReference type="Gene3D" id="3.30.450.80">
    <property type="entry name" value="Transcription factor LuxR-like, autoinducer-binding domain"/>
    <property type="match status" value="1"/>
</dbReference>
<dbReference type="AlphaFoldDB" id="A0A562NBZ0"/>
<dbReference type="SUPFAM" id="SSF75516">
    <property type="entry name" value="Pheromone-binding domain of LuxR-like quorum-sensing transcription factors"/>
    <property type="match status" value="1"/>
</dbReference>
<gene>
    <name evidence="5" type="ORF">IQ26_05008</name>
</gene>
<protein>
    <submittedName>
        <fullName evidence="5">LuxR family transcriptional activator of conjugal transfer of Ti plasmids</fullName>
    </submittedName>
</protein>
<keyword evidence="1" id="KW-0805">Transcription regulation</keyword>
<evidence type="ECO:0000313" key="6">
    <source>
        <dbReference type="Proteomes" id="UP000317122"/>
    </source>
</evidence>
<dbReference type="InterPro" id="IPR036388">
    <property type="entry name" value="WH-like_DNA-bd_sf"/>
</dbReference>
<evidence type="ECO:0000259" key="4">
    <source>
        <dbReference type="PROSITE" id="PS50043"/>
    </source>
</evidence>
<dbReference type="EMBL" id="VLKT01000035">
    <property type="protein sequence ID" value="TWI29588.1"/>
    <property type="molecule type" value="Genomic_DNA"/>
</dbReference>
<evidence type="ECO:0000256" key="3">
    <source>
        <dbReference type="ARBA" id="ARBA00023163"/>
    </source>
</evidence>
<dbReference type="SUPFAM" id="SSF46894">
    <property type="entry name" value="C-terminal effector domain of the bipartite response regulators"/>
    <property type="match status" value="1"/>
</dbReference>
<name>A0A562NBZ0_9HYPH</name>
<dbReference type="InterPro" id="IPR036693">
    <property type="entry name" value="TF_LuxR_autoind-bd_dom_sf"/>
</dbReference>
<dbReference type="CDD" id="cd06170">
    <property type="entry name" value="LuxR_C_like"/>
    <property type="match status" value="1"/>
</dbReference>
<keyword evidence="2" id="KW-0238">DNA-binding</keyword>
<keyword evidence="6" id="KW-1185">Reference proteome</keyword>
<proteinExistence type="predicted"/>
<dbReference type="Proteomes" id="UP000317122">
    <property type="component" value="Unassembled WGS sequence"/>
</dbReference>
<organism evidence="5 6">
    <name type="scientific">Mesorhizobium tianshanense</name>
    <dbReference type="NCBI Taxonomy" id="39844"/>
    <lineage>
        <taxon>Bacteria</taxon>
        <taxon>Pseudomonadati</taxon>
        <taxon>Pseudomonadota</taxon>
        <taxon>Alphaproteobacteria</taxon>
        <taxon>Hyphomicrobiales</taxon>
        <taxon>Phyllobacteriaceae</taxon>
        <taxon>Mesorhizobium</taxon>
    </lineage>
</organism>
<dbReference type="SMART" id="SM00421">
    <property type="entry name" value="HTH_LUXR"/>
    <property type="match status" value="1"/>
</dbReference>